<evidence type="ECO:0000256" key="6">
    <source>
        <dbReference type="SAM" id="Phobius"/>
    </source>
</evidence>
<sequence>MDPETPPAEPAPSAFNYILSFILVGIAWGFTTPFIRRAAVDFNKRQEDSRRAPAIDNDSISAQQQQQQRRGGGRFALKQKIKTLFWTVVNLLRTPAYAIPLVVNLTGSVWFFLLVGKHELSLTVPISNSMAFLFTVLGEWYVERKGIARETWLAP</sequence>
<evidence type="ECO:0000256" key="3">
    <source>
        <dbReference type="ARBA" id="ARBA00022989"/>
    </source>
</evidence>
<reference evidence="7 8" key="1">
    <citation type="submission" date="2015-06" db="EMBL/GenBank/DDBJ databases">
        <title>Talaromyces atroroseus IBT 11181 draft genome.</title>
        <authorList>
            <person name="Rasmussen K.B."/>
            <person name="Rasmussen S."/>
            <person name="Petersen B."/>
            <person name="Sicheritz-Ponten T."/>
            <person name="Mortensen U.H."/>
            <person name="Thrane U."/>
        </authorList>
    </citation>
    <scope>NUCLEOTIDE SEQUENCE [LARGE SCALE GENOMIC DNA]</scope>
    <source>
        <strain evidence="7 8">IBT 11181</strain>
    </source>
</reference>
<gene>
    <name evidence="7" type="ORF">UA08_02359</name>
</gene>
<evidence type="ECO:0000256" key="2">
    <source>
        <dbReference type="ARBA" id="ARBA00022692"/>
    </source>
</evidence>
<evidence type="ECO:0008006" key="9">
    <source>
        <dbReference type="Google" id="ProtNLM"/>
    </source>
</evidence>
<evidence type="ECO:0000313" key="7">
    <source>
        <dbReference type="EMBL" id="OKL61765.1"/>
    </source>
</evidence>
<comment type="caution">
    <text evidence="7">The sequence shown here is derived from an EMBL/GenBank/DDBJ whole genome shotgun (WGS) entry which is preliminary data.</text>
</comment>
<feature type="transmembrane region" description="Helical" evidence="6">
    <location>
        <begin position="14"/>
        <end position="35"/>
    </location>
</feature>
<feature type="transmembrane region" description="Helical" evidence="6">
    <location>
        <begin position="122"/>
        <end position="142"/>
    </location>
</feature>
<dbReference type="RefSeq" id="XP_020121886.1">
    <property type="nucleotide sequence ID" value="XM_020264392.1"/>
</dbReference>
<dbReference type="PANTHER" id="PTHR28668">
    <property type="entry name" value="TRANSMEMBRANE PROTEIN 234"/>
    <property type="match status" value="1"/>
</dbReference>
<dbReference type="Proteomes" id="UP000214365">
    <property type="component" value="Unassembled WGS sequence"/>
</dbReference>
<keyword evidence="4 6" id="KW-0472">Membrane</keyword>
<dbReference type="Pfam" id="PF10639">
    <property type="entry name" value="TMEM234"/>
    <property type="match status" value="1"/>
</dbReference>
<organism evidence="7 8">
    <name type="scientific">Talaromyces atroroseus</name>
    <dbReference type="NCBI Taxonomy" id="1441469"/>
    <lineage>
        <taxon>Eukaryota</taxon>
        <taxon>Fungi</taxon>
        <taxon>Dikarya</taxon>
        <taxon>Ascomycota</taxon>
        <taxon>Pezizomycotina</taxon>
        <taxon>Eurotiomycetes</taxon>
        <taxon>Eurotiomycetidae</taxon>
        <taxon>Eurotiales</taxon>
        <taxon>Trichocomaceae</taxon>
        <taxon>Talaromyces</taxon>
        <taxon>Talaromyces sect. Trachyspermi</taxon>
    </lineage>
</organism>
<proteinExistence type="predicted"/>
<evidence type="ECO:0000313" key="8">
    <source>
        <dbReference type="Proteomes" id="UP000214365"/>
    </source>
</evidence>
<keyword evidence="8" id="KW-1185">Reference proteome</keyword>
<feature type="region of interest" description="Disordered" evidence="5">
    <location>
        <begin position="49"/>
        <end position="71"/>
    </location>
</feature>
<dbReference type="GO" id="GO:0016020">
    <property type="term" value="C:membrane"/>
    <property type="evidence" value="ECO:0007669"/>
    <property type="project" value="UniProtKB-SubCell"/>
</dbReference>
<name>A0A225B4I4_TALAT</name>
<protein>
    <recommendedName>
        <fullName evidence="9">Integral membrane protein</fullName>
    </recommendedName>
</protein>
<dbReference type="InterPro" id="IPR018908">
    <property type="entry name" value="TMEM234"/>
</dbReference>
<dbReference type="AlphaFoldDB" id="A0A225B4I4"/>
<comment type="subcellular location">
    <subcellularLocation>
        <location evidence="1">Membrane</location>
        <topology evidence="1">Multi-pass membrane protein</topology>
    </subcellularLocation>
</comment>
<accession>A0A225B4I4</accession>
<keyword evidence="2 6" id="KW-0812">Transmembrane</keyword>
<keyword evidence="3 6" id="KW-1133">Transmembrane helix</keyword>
<dbReference type="PANTHER" id="PTHR28668:SF1">
    <property type="entry name" value="TRANSMEMBRANE PROTEIN 234"/>
    <property type="match status" value="1"/>
</dbReference>
<dbReference type="OrthoDB" id="43458at2759"/>
<evidence type="ECO:0000256" key="5">
    <source>
        <dbReference type="SAM" id="MobiDB-lite"/>
    </source>
</evidence>
<dbReference type="GeneID" id="31002114"/>
<dbReference type="EMBL" id="LFMY01000003">
    <property type="protein sequence ID" value="OKL61765.1"/>
    <property type="molecule type" value="Genomic_DNA"/>
</dbReference>
<evidence type="ECO:0000256" key="1">
    <source>
        <dbReference type="ARBA" id="ARBA00004141"/>
    </source>
</evidence>
<evidence type="ECO:0000256" key="4">
    <source>
        <dbReference type="ARBA" id="ARBA00023136"/>
    </source>
</evidence>